<dbReference type="RefSeq" id="WP_005185260.1">
    <property type="nucleotide sequence ID" value="NZ_CP045804.1"/>
</dbReference>
<dbReference type="Gene3D" id="3.90.20.10">
    <property type="match status" value="1"/>
</dbReference>
<protein>
    <submittedName>
        <fullName evidence="1">Uncharacterized protein</fullName>
    </submittedName>
</protein>
<organism evidence="1">
    <name type="scientific">Gordonia amarae</name>
    <dbReference type="NCBI Taxonomy" id="36821"/>
    <lineage>
        <taxon>Bacteria</taxon>
        <taxon>Bacillati</taxon>
        <taxon>Actinomycetota</taxon>
        <taxon>Actinomycetes</taxon>
        <taxon>Mycobacteriales</taxon>
        <taxon>Gordoniaceae</taxon>
        <taxon>Gordonia</taxon>
    </lineage>
</organism>
<gene>
    <name evidence="1" type="ORF">GII30_02305</name>
</gene>
<proteinExistence type="predicted"/>
<evidence type="ECO:0000313" key="1">
    <source>
        <dbReference type="EMBL" id="QHN38168.1"/>
    </source>
</evidence>
<name>A0A857KF27_9ACTN</name>
<dbReference type="EMBL" id="CP045810">
    <property type="protein sequence ID" value="QHN38168.1"/>
    <property type="molecule type" value="Genomic_DNA"/>
</dbReference>
<dbReference type="AlphaFoldDB" id="A0A857KF27"/>
<accession>A0A857KF27</accession>
<sequence length="138" mass="15479">MADLEDLDARLTAVENRLDDVAEQSRRAREDSAAARVLAGAADRDVSEMRAVLQGHTKVLNALRETQLEHSAKFDRIDAKFSQIDAKFSQIDARFDQIDARFDRTDGELARMRTGFGVLNSGMNRITGMLTELLNREP</sequence>
<reference evidence="1" key="1">
    <citation type="journal article" date="2021" name="Nat. Microbiol.">
        <title>Cocultivation of an ultrasmall environmental parasitic bacterium with lytic ability against bacteria associated with wastewater foams.</title>
        <authorList>
            <person name="Batinovic S."/>
            <person name="Rose J.J.A."/>
            <person name="Ratcliffe J."/>
            <person name="Seviour R.J."/>
            <person name="Petrovski S."/>
        </authorList>
    </citation>
    <scope>NUCLEOTIDE SEQUENCE</scope>
    <source>
        <strain evidence="1">CON44</strain>
    </source>
</reference>